<dbReference type="AlphaFoldDB" id="A0A5B1M049"/>
<proteinExistence type="predicted"/>
<dbReference type="RefSeq" id="WP_149751379.1">
    <property type="nucleotide sequence ID" value="NZ_VUJW01000009.1"/>
</dbReference>
<evidence type="ECO:0008006" key="4">
    <source>
        <dbReference type="Google" id="ProtNLM"/>
    </source>
</evidence>
<comment type="caution">
    <text evidence="2">The sequence shown here is derived from an EMBL/GenBank/DDBJ whole genome shotgun (WGS) entry which is preliminary data.</text>
</comment>
<gene>
    <name evidence="2" type="ORF">F0U47_15505</name>
</gene>
<dbReference type="SUPFAM" id="SSF52540">
    <property type="entry name" value="P-loop containing nucleoside triphosphate hydrolases"/>
    <property type="match status" value="1"/>
</dbReference>
<evidence type="ECO:0000313" key="2">
    <source>
        <dbReference type="EMBL" id="KAA1426303.1"/>
    </source>
</evidence>
<evidence type="ECO:0000313" key="3">
    <source>
        <dbReference type="Proteomes" id="UP000324351"/>
    </source>
</evidence>
<dbReference type="Gene3D" id="3.40.50.300">
    <property type="entry name" value="P-loop containing nucleotide triphosphate hydrolases"/>
    <property type="match status" value="1"/>
</dbReference>
<keyword evidence="3" id="KW-1185">Reference proteome</keyword>
<reference evidence="2 3" key="2">
    <citation type="submission" date="2019-09" db="EMBL/GenBank/DDBJ databases">
        <authorList>
            <person name="Jin C."/>
        </authorList>
    </citation>
    <scope>NUCLEOTIDE SEQUENCE [LARGE SCALE GENOMIC DNA]</scope>
    <source>
        <strain evidence="2 3">BN140041</strain>
    </source>
</reference>
<reference evidence="2 3" key="1">
    <citation type="submission" date="2019-09" db="EMBL/GenBank/DDBJ databases">
        <title>Nocardioides panacisoli sp. nov., isolated from the soil of a ginseng field.</title>
        <authorList>
            <person name="Cho C."/>
        </authorList>
    </citation>
    <scope>NUCLEOTIDE SEQUENCE [LARGE SCALE GENOMIC DNA]</scope>
    <source>
        <strain evidence="2 3">BN140041</strain>
    </source>
</reference>
<evidence type="ECO:0000256" key="1">
    <source>
        <dbReference type="SAM" id="MobiDB-lite"/>
    </source>
</evidence>
<dbReference type="EMBL" id="VUJW01000009">
    <property type="protein sequence ID" value="KAA1426303.1"/>
    <property type="molecule type" value="Genomic_DNA"/>
</dbReference>
<accession>A0A5B1M049</accession>
<organism evidence="2 3">
    <name type="scientific">Nocardioides antri</name>
    <dbReference type="NCBI Taxonomy" id="2607659"/>
    <lineage>
        <taxon>Bacteria</taxon>
        <taxon>Bacillati</taxon>
        <taxon>Actinomycetota</taxon>
        <taxon>Actinomycetes</taxon>
        <taxon>Propionibacteriales</taxon>
        <taxon>Nocardioidaceae</taxon>
        <taxon>Nocardioides</taxon>
    </lineage>
</organism>
<feature type="region of interest" description="Disordered" evidence="1">
    <location>
        <begin position="357"/>
        <end position="376"/>
    </location>
</feature>
<sequence length="376" mass="43438">MGEPERAEPVDMVLHIGSGKTGTSTIQRVLRRNPEVLRGAGLLYPRTPGKVRHTRLGLYVRPDDELVRHADWLTGDYEDPAAFRREFRRRLDREIAGAGASGVVFSDEGLFSAGDRTIRRMRRFADRLGGRVRLVVYLRRQDDHLVSRYQQVVKMGETTPLTTWMKQDWVGTYDYHLRLTSWQDLAPDDFVVRRFERDRMVDGSLVCDFLDAAGIAADESALSHTEVRNESLGAEAIEMLRILNIYRVEHEGERPGLFGNHHHVVKLREVPTGPVLTLPGPELDRFMATWAEPNRRVAREFFGETGELFRADRKSGDTTTEQRLDPARLDHYFELLDIPEAQHAAIRRIAKREARRRRKVSERAARRHFARRRAER</sequence>
<protein>
    <recommendedName>
        <fullName evidence="4">Sulfotransferase family protein</fullName>
    </recommendedName>
</protein>
<dbReference type="Proteomes" id="UP000324351">
    <property type="component" value="Unassembled WGS sequence"/>
</dbReference>
<dbReference type="InterPro" id="IPR027417">
    <property type="entry name" value="P-loop_NTPase"/>
</dbReference>
<name>A0A5B1M049_9ACTN</name>